<dbReference type="Pfam" id="PF07730">
    <property type="entry name" value="HisKA_3"/>
    <property type="match status" value="1"/>
</dbReference>
<dbReference type="InterPro" id="IPR003594">
    <property type="entry name" value="HATPase_dom"/>
</dbReference>
<comment type="caution">
    <text evidence="12">The sequence shown here is derived from an EMBL/GenBank/DDBJ whole genome shotgun (WGS) entry which is preliminary data.</text>
</comment>
<keyword evidence="5" id="KW-0547">Nucleotide-binding</keyword>
<keyword evidence="9" id="KW-0472">Membrane</keyword>
<protein>
    <recommendedName>
        <fullName evidence="2">histidine kinase</fullName>
        <ecNumber evidence="2">2.7.13.3</ecNumber>
    </recommendedName>
</protein>
<evidence type="ECO:0000256" key="8">
    <source>
        <dbReference type="ARBA" id="ARBA00023012"/>
    </source>
</evidence>
<keyword evidence="4" id="KW-0808">Transferase</keyword>
<dbReference type="RefSeq" id="WP_301131585.1">
    <property type="nucleotide sequence ID" value="NZ_JAUHPW010000003.1"/>
</dbReference>
<feature type="transmembrane region" description="Helical" evidence="9">
    <location>
        <begin position="19"/>
        <end position="35"/>
    </location>
</feature>
<keyword evidence="8" id="KW-0902">Two-component regulatory system</keyword>
<keyword evidence="7" id="KW-0067">ATP-binding</keyword>
<evidence type="ECO:0000256" key="9">
    <source>
        <dbReference type="SAM" id="Phobius"/>
    </source>
</evidence>
<comment type="catalytic activity">
    <reaction evidence="1">
        <text>ATP + protein L-histidine = ADP + protein N-phospho-L-histidine.</text>
        <dbReference type="EC" id="2.7.13.3"/>
    </reaction>
</comment>
<evidence type="ECO:0000256" key="1">
    <source>
        <dbReference type="ARBA" id="ARBA00000085"/>
    </source>
</evidence>
<dbReference type="Proteomes" id="UP001172728">
    <property type="component" value="Unassembled WGS sequence"/>
</dbReference>
<feature type="domain" description="Histidine kinase/HSP90-like ATPase" evidence="10">
    <location>
        <begin position="295"/>
        <end position="378"/>
    </location>
</feature>
<evidence type="ECO:0000256" key="2">
    <source>
        <dbReference type="ARBA" id="ARBA00012438"/>
    </source>
</evidence>
<keyword evidence="6 12" id="KW-0418">Kinase</keyword>
<evidence type="ECO:0000256" key="5">
    <source>
        <dbReference type="ARBA" id="ARBA00022741"/>
    </source>
</evidence>
<dbReference type="SUPFAM" id="SSF55874">
    <property type="entry name" value="ATPase domain of HSP90 chaperone/DNA topoisomerase II/histidine kinase"/>
    <property type="match status" value="1"/>
</dbReference>
<keyword evidence="9" id="KW-0812">Transmembrane</keyword>
<dbReference type="EMBL" id="JAUHPW010000003">
    <property type="protein sequence ID" value="MDN4475133.1"/>
    <property type="molecule type" value="Genomic_DNA"/>
</dbReference>
<sequence length="391" mass="40513">MRDLLGRIPLPEGERARDALGAAAAAAAIIALFLADGDADALATLDFAATMVACVALVWRRRVPLAVLGAVLALYIVVTAVDGALSTVFVVLIVALYTSTSRAGTVPRALAIGVVATAVAAGTLALATASSSDQLVSAAAWGGLASAIGLAMLLYRRGVAKERERALRAEEARDATAQRRVAEERLRIARELHDAVGHHVAVITVQAGLAEHLLDTRPAAAAAALTRVQEAGARVLEELPVMLRVLRQDDEERDDAPAQGVADVPTLVDQTRDGGLEVDLRSEAAPDLSAAADLAAYRIVQEALTNARRYGTGAATVSLAVRDGALAIEVRNAVDPSREPGAGSGFGLVGMRERAAAAEGDVTAERIGDEFVVRAVLPVRDASPTRKDGAS</sequence>
<dbReference type="PANTHER" id="PTHR24421">
    <property type="entry name" value="NITRATE/NITRITE SENSOR PROTEIN NARX-RELATED"/>
    <property type="match status" value="1"/>
</dbReference>
<proteinExistence type="predicted"/>
<keyword evidence="9" id="KW-1133">Transmembrane helix</keyword>
<feature type="transmembrane region" description="Helical" evidence="9">
    <location>
        <begin position="65"/>
        <end position="97"/>
    </location>
</feature>
<keyword evidence="3" id="KW-0597">Phosphoprotein</keyword>
<organism evidence="12 13">
    <name type="scientific">Demequina litoralis</name>
    <dbReference type="NCBI Taxonomy" id="3051660"/>
    <lineage>
        <taxon>Bacteria</taxon>
        <taxon>Bacillati</taxon>
        <taxon>Actinomycetota</taxon>
        <taxon>Actinomycetes</taxon>
        <taxon>Micrococcales</taxon>
        <taxon>Demequinaceae</taxon>
        <taxon>Demequina</taxon>
    </lineage>
</organism>
<evidence type="ECO:0000259" key="10">
    <source>
        <dbReference type="Pfam" id="PF02518"/>
    </source>
</evidence>
<evidence type="ECO:0000313" key="13">
    <source>
        <dbReference type="Proteomes" id="UP001172728"/>
    </source>
</evidence>
<dbReference type="PANTHER" id="PTHR24421:SF10">
    <property type="entry name" value="NITRATE_NITRITE SENSOR PROTEIN NARQ"/>
    <property type="match status" value="1"/>
</dbReference>
<evidence type="ECO:0000259" key="11">
    <source>
        <dbReference type="Pfam" id="PF07730"/>
    </source>
</evidence>
<gene>
    <name evidence="12" type="ORF">QQX09_04580</name>
</gene>
<accession>A0ABT8G7M8</accession>
<evidence type="ECO:0000256" key="4">
    <source>
        <dbReference type="ARBA" id="ARBA00022679"/>
    </source>
</evidence>
<feature type="domain" description="Signal transduction histidine kinase subgroup 3 dimerisation and phosphoacceptor" evidence="11">
    <location>
        <begin position="184"/>
        <end position="250"/>
    </location>
</feature>
<dbReference type="Gene3D" id="3.30.565.10">
    <property type="entry name" value="Histidine kinase-like ATPase, C-terminal domain"/>
    <property type="match status" value="1"/>
</dbReference>
<evidence type="ECO:0000313" key="12">
    <source>
        <dbReference type="EMBL" id="MDN4475133.1"/>
    </source>
</evidence>
<dbReference type="Pfam" id="PF02518">
    <property type="entry name" value="HATPase_c"/>
    <property type="match status" value="1"/>
</dbReference>
<dbReference type="InterPro" id="IPR050482">
    <property type="entry name" value="Sensor_HK_TwoCompSys"/>
</dbReference>
<feature type="transmembrane region" description="Helical" evidence="9">
    <location>
        <begin position="135"/>
        <end position="155"/>
    </location>
</feature>
<keyword evidence="13" id="KW-1185">Reference proteome</keyword>
<dbReference type="Gene3D" id="1.20.5.1930">
    <property type="match status" value="1"/>
</dbReference>
<name>A0ABT8G7M8_9MICO</name>
<feature type="transmembrane region" description="Helical" evidence="9">
    <location>
        <begin position="109"/>
        <end position="129"/>
    </location>
</feature>
<feature type="transmembrane region" description="Helical" evidence="9">
    <location>
        <begin position="42"/>
        <end position="59"/>
    </location>
</feature>
<dbReference type="CDD" id="cd16917">
    <property type="entry name" value="HATPase_UhpB-NarQ-NarX-like"/>
    <property type="match status" value="1"/>
</dbReference>
<dbReference type="InterPro" id="IPR011712">
    <property type="entry name" value="Sig_transdc_His_kin_sub3_dim/P"/>
</dbReference>
<dbReference type="GO" id="GO:0016301">
    <property type="term" value="F:kinase activity"/>
    <property type="evidence" value="ECO:0007669"/>
    <property type="project" value="UniProtKB-KW"/>
</dbReference>
<evidence type="ECO:0000256" key="7">
    <source>
        <dbReference type="ARBA" id="ARBA00022840"/>
    </source>
</evidence>
<dbReference type="EC" id="2.7.13.3" evidence="2"/>
<evidence type="ECO:0000256" key="6">
    <source>
        <dbReference type="ARBA" id="ARBA00022777"/>
    </source>
</evidence>
<evidence type="ECO:0000256" key="3">
    <source>
        <dbReference type="ARBA" id="ARBA00022553"/>
    </source>
</evidence>
<reference evidence="12" key="1">
    <citation type="submission" date="2023-06" db="EMBL/GenBank/DDBJ databases">
        <title>Sysu t00192.</title>
        <authorList>
            <person name="Gao L."/>
            <person name="Fang B.-Z."/>
            <person name="Li W.-J."/>
        </authorList>
    </citation>
    <scope>NUCLEOTIDE SEQUENCE</scope>
    <source>
        <strain evidence="12">SYSU T00192</strain>
    </source>
</reference>
<dbReference type="InterPro" id="IPR036890">
    <property type="entry name" value="HATPase_C_sf"/>
</dbReference>